<dbReference type="Proteomes" id="UP000708208">
    <property type="component" value="Unassembled WGS sequence"/>
</dbReference>
<evidence type="ECO:0000313" key="2">
    <source>
        <dbReference type="Proteomes" id="UP000708208"/>
    </source>
</evidence>
<accession>A0A8J2JGT5</accession>
<dbReference type="EMBL" id="CAJVCH010065937">
    <property type="protein sequence ID" value="CAG7719965.1"/>
    <property type="molecule type" value="Genomic_DNA"/>
</dbReference>
<organism evidence="1 2">
    <name type="scientific">Allacma fusca</name>
    <dbReference type="NCBI Taxonomy" id="39272"/>
    <lineage>
        <taxon>Eukaryota</taxon>
        <taxon>Metazoa</taxon>
        <taxon>Ecdysozoa</taxon>
        <taxon>Arthropoda</taxon>
        <taxon>Hexapoda</taxon>
        <taxon>Collembola</taxon>
        <taxon>Symphypleona</taxon>
        <taxon>Sminthuridae</taxon>
        <taxon>Allacma</taxon>
    </lineage>
</organism>
<name>A0A8J2JGT5_9HEXA</name>
<dbReference type="AlphaFoldDB" id="A0A8J2JGT5"/>
<reference evidence="1" key="1">
    <citation type="submission" date="2021-06" db="EMBL/GenBank/DDBJ databases">
        <authorList>
            <person name="Hodson N. C."/>
            <person name="Mongue J. A."/>
            <person name="Jaron S. K."/>
        </authorList>
    </citation>
    <scope>NUCLEOTIDE SEQUENCE</scope>
</reference>
<sequence length="126" mass="14557">MVRESSEPVVTDTEDDYWIQEVLSGITHRIDKQYLSSCSFNLRELNCLFMDSSGTTAKKPLDLDDWSANFEDKEMAEEFQMCRKGSETRIIHRNVVAMLELTNTLGKLPPGWTLLAMLQSYIRRCD</sequence>
<evidence type="ECO:0000313" key="1">
    <source>
        <dbReference type="EMBL" id="CAG7719965.1"/>
    </source>
</evidence>
<comment type="caution">
    <text evidence="1">The sequence shown here is derived from an EMBL/GenBank/DDBJ whole genome shotgun (WGS) entry which is preliminary data.</text>
</comment>
<gene>
    <name evidence="1" type="ORF">AFUS01_LOCUS9259</name>
</gene>
<proteinExistence type="predicted"/>
<protein>
    <submittedName>
        <fullName evidence="1">Uncharacterized protein</fullName>
    </submittedName>
</protein>
<keyword evidence="2" id="KW-1185">Reference proteome</keyword>